<accession>A0A0A2G4T2</accession>
<reference evidence="11 12" key="1">
    <citation type="submission" date="2014-08" db="EMBL/GenBank/DDBJ databases">
        <title>Porphyromonas gingivicanis strain:COT-022_OH1391 Genome sequencing.</title>
        <authorList>
            <person name="Wallis C."/>
            <person name="Deusch O."/>
            <person name="O'Flynn C."/>
            <person name="Davis I."/>
            <person name="Jospin G."/>
            <person name="Darling A.E."/>
            <person name="Coil D.A."/>
            <person name="Alexiev A."/>
            <person name="Horsfall A."/>
            <person name="Kirkwood N."/>
            <person name="Harris S."/>
            <person name="Eisen J.A."/>
        </authorList>
    </citation>
    <scope>NUCLEOTIDE SEQUENCE [LARGE SCALE GENOMIC DNA]</scope>
    <source>
        <strain evidence="12">COT-022 OH1391</strain>
    </source>
</reference>
<dbReference type="PANTHER" id="PTHR43823:SF3">
    <property type="entry name" value="MULTIDRUG EXPORT PROTEIN MEPA"/>
    <property type="match status" value="1"/>
</dbReference>
<keyword evidence="12" id="KW-1185">Reference proteome</keyword>
<evidence type="ECO:0000313" key="11">
    <source>
        <dbReference type="EMBL" id="KGN98293.1"/>
    </source>
</evidence>
<proteinExistence type="inferred from homology"/>
<dbReference type="GO" id="GO:0042910">
    <property type="term" value="F:xenobiotic transmembrane transporter activity"/>
    <property type="evidence" value="ECO:0007669"/>
    <property type="project" value="InterPro"/>
</dbReference>
<evidence type="ECO:0000313" key="12">
    <source>
        <dbReference type="Proteomes" id="UP000030134"/>
    </source>
</evidence>
<dbReference type="STRING" id="266762.HQ36_05205"/>
<comment type="caution">
    <text evidence="11">The sequence shown here is derived from an EMBL/GenBank/DDBJ whole genome shotgun (WGS) entry which is preliminary data.</text>
</comment>
<dbReference type="EMBL" id="JQZW01000008">
    <property type="protein sequence ID" value="KGN98293.1"/>
    <property type="molecule type" value="Genomic_DNA"/>
</dbReference>
<feature type="transmembrane region" description="Helical" evidence="10">
    <location>
        <begin position="403"/>
        <end position="424"/>
    </location>
</feature>
<evidence type="ECO:0000256" key="4">
    <source>
        <dbReference type="ARBA" id="ARBA00022448"/>
    </source>
</evidence>
<feature type="transmembrane region" description="Helical" evidence="10">
    <location>
        <begin position="371"/>
        <end position="391"/>
    </location>
</feature>
<keyword evidence="6 10" id="KW-0812">Transmembrane</keyword>
<protein>
    <recommendedName>
        <fullName evidence="3">Multidrug export protein MepA</fullName>
    </recommendedName>
</protein>
<organism evidence="11 12">
    <name type="scientific">Porphyromonas gingivicanis</name>
    <dbReference type="NCBI Taxonomy" id="266762"/>
    <lineage>
        <taxon>Bacteria</taxon>
        <taxon>Pseudomonadati</taxon>
        <taxon>Bacteroidota</taxon>
        <taxon>Bacteroidia</taxon>
        <taxon>Bacteroidales</taxon>
        <taxon>Porphyromonadaceae</taxon>
        <taxon>Porphyromonas</taxon>
    </lineage>
</organism>
<evidence type="ECO:0000256" key="6">
    <source>
        <dbReference type="ARBA" id="ARBA00022692"/>
    </source>
</evidence>
<evidence type="ECO:0000256" key="2">
    <source>
        <dbReference type="ARBA" id="ARBA00008417"/>
    </source>
</evidence>
<dbReference type="GO" id="GO:0005886">
    <property type="term" value="C:plasma membrane"/>
    <property type="evidence" value="ECO:0007669"/>
    <property type="project" value="UniProtKB-SubCell"/>
</dbReference>
<evidence type="ECO:0000256" key="8">
    <source>
        <dbReference type="ARBA" id="ARBA00023136"/>
    </source>
</evidence>
<dbReference type="eggNOG" id="COG0534">
    <property type="taxonomic scope" value="Bacteria"/>
</dbReference>
<evidence type="ECO:0000256" key="9">
    <source>
        <dbReference type="ARBA" id="ARBA00023251"/>
    </source>
</evidence>
<feature type="transmembrane region" description="Helical" evidence="10">
    <location>
        <begin position="283"/>
        <end position="303"/>
    </location>
</feature>
<dbReference type="PIRSF" id="PIRSF006603">
    <property type="entry name" value="DinF"/>
    <property type="match status" value="1"/>
</dbReference>
<name>A0A0A2G4T2_9PORP</name>
<dbReference type="PANTHER" id="PTHR43823">
    <property type="entry name" value="SPORULATION PROTEIN YKVU"/>
    <property type="match status" value="1"/>
</dbReference>
<comment type="similarity">
    <text evidence="2">Belongs to the multi antimicrobial extrusion (MATE) (TC 2.A.66.1) family. MepA subfamily.</text>
</comment>
<gene>
    <name evidence="11" type="ORF">HQ36_05205</name>
</gene>
<feature type="transmembrane region" description="Helical" evidence="10">
    <location>
        <begin position="142"/>
        <end position="162"/>
    </location>
</feature>
<dbReference type="CDD" id="cd13143">
    <property type="entry name" value="MATE_MepA_like"/>
    <property type="match status" value="1"/>
</dbReference>
<keyword evidence="5" id="KW-1003">Cell membrane</keyword>
<dbReference type="GO" id="GO:0046677">
    <property type="term" value="P:response to antibiotic"/>
    <property type="evidence" value="ECO:0007669"/>
    <property type="project" value="UniProtKB-KW"/>
</dbReference>
<keyword evidence="8 10" id="KW-0472">Membrane</keyword>
<sequence length="460" mass="50813">MLSTSEEKKLFDLRNEHIPKLLMKYAIPSVIGAVVSALYNIVDRIFIGQGVGSNALAGLAITFPILMCLIAFGMLVGSGASVRISIYIGRNDLKTAERLLSNAVFLTFFFNLIMCSLALVFMDPLLRMFGASDAIMPYAKEYLYIVIPGNIFCDLSFSYNAIMRASGYPRKAMYTMLIGALLNAFLDPIFIFGLDWGIQGAAWATLISEIVAALYVMGHFFNRKHLIHFSPRRSAYKPDFAMMKAIVSIGMAPFTMMIVNSAINTIMNRSLVAYSPSTSEADLSIAALGIILGISQLFIQFMLGVSMGMQPIVGYNFGAGNIRRSIKTYKVATMVNVSVATLGFSIAMFYPQLIIGLFSNDADLGDLLHRTIRLVMMMYPIIGLHLTTVQFFQSLGMSGKSMFLSLTRQIIYLIPCLVLLPRFIGMDGIWLSMPIADVLAGITAILMLLYQIPRLVRKHA</sequence>
<dbReference type="InterPro" id="IPR051327">
    <property type="entry name" value="MATE_MepA_subfamily"/>
</dbReference>
<dbReference type="NCBIfam" id="TIGR00797">
    <property type="entry name" value="matE"/>
    <property type="match status" value="1"/>
</dbReference>
<comment type="subcellular location">
    <subcellularLocation>
        <location evidence="1">Cell membrane</location>
        <topology evidence="1">Multi-pass membrane protein</topology>
    </subcellularLocation>
</comment>
<feature type="transmembrane region" description="Helical" evidence="10">
    <location>
        <begin position="200"/>
        <end position="221"/>
    </location>
</feature>
<feature type="transmembrane region" description="Helical" evidence="10">
    <location>
        <begin position="99"/>
        <end position="122"/>
    </location>
</feature>
<evidence type="ECO:0000256" key="3">
    <source>
        <dbReference type="ARBA" id="ARBA00022106"/>
    </source>
</evidence>
<keyword evidence="7 10" id="KW-1133">Transmembrane helix</keyword>
<dbReference type="InterPro" id="IPR002528">
    <property type="entry name" value="MATE_fam"/>
</dbReference>
<keyword evidence="4" id="KW-0813">Transport</keyword>
<feature type="transmembrane region" description="Helical" evidence="10">
    <location>
        <begin position="174"/>
        <end position="194"/>
    </location>
</feature>
<evidence type="ECO:0000256" key="1">
    <source>
        <dbReference type="ARBA" id="ARBA00004651"/>
    </source>
</evidence>
<evidence type="ECO:0000256" key="10">
    <source>
        <dbReference type="SAM" id="Phobius"/>
    </source>
</evidence>
<dbReference type="InterPro" id="IPR048279">
    <property type="entry name" value="MdtK-like"/>
</dbReference>
<feature type="transmembrane region" description="Helical" evidence="10">
    <location>
        <begin position="21"/>
        <end position="42"/>
    </location>
</feature>
<keyword evidence="9" id="KW-0046">Antibiotic resistance</keyword>
<dbReference type="AlphaFoldDB" id="A0A0A2G4T2"/>
<feature type="transmembrane region" description="Helical" evidence="10">
    <location>
        <begin position="331"/>
        <end position="351"/>
    </location>
</feature>
<dbReference type="Proteomes" id="UP000030134">
    <property type="component" value="Unassembled WGS sequence"/>
</dbReference>
<dbReference type="InterPro" id="IPR045070">
    <property type="entry name" value="MATE_MepA-like"/>
</dbReference>
<dbReference type="Pfam" id="PF01554">
    <property type="entry name" value="MatE"/>
    <property type="match status" value="2"/>
</dbReference>
<dbReference type="GO" id="GO:0015297">
    <property type="term" value="F:antiporter activity"/>
    <property type="evidence" value="ECO:0007669"/>
    <property type="project" value="InterPro"/>
</dbReference>
<evidence type="ECO:0000256" key="5">
    <source>
        <dbReference type="ARBA" id="ARBA00022475"/>
    </source>
</evidence>
<feature type="transmembrane region" description="Helical" evidence="10">
    <location>
        <begin position="54"/>
        <end position="78"/>
    </location>
</feature>
<feature type="transmembrane region" description="Helical" evidence="10">
    <location>
        <begin position="430"/>
        <end position="450"/>
    </location>
</feature>
<evidence type="ECO:0000256" key="7">
    <source>
        <dbReference type="ARBA" id="ARBA00022989"/>
    </source>
</evidence>
<feature type="transmembrane region" description="Helical" evidence="10">
    <location>
        <begin position="242"/>
        <end position="263"/>
    </location>
</feature>